<organism evidence="1">
    <name type="scientific">candidate division WOR-3 bacterium</name>
    <dbReference type="NCBI Taxonomy" id="2052148"/>
    <lineage>
        <taxon>Bacteria</taxon>
        <taxon>Bacteria division WOR-3</taxon>
    </lineage>
</organism>
<evidence type="ECO:0000313" key="1">
    <source>
        <dbReference type="EMBL" id="HDR00060.1"/>
    </source>
</evidence>
<feature type="non-terminal residue" evidence="1">
    <location>
        <position position="325"/>
    </location>
</feature>
<reference evidence="1" key="1">
    <citation type="journal article" date="2020" name="mSystems">
        <title>Genome- and Community-Level Interaction Insights into Carbon Utilization and Element Cycling Functions of Hydrothermarchaeota in Hydrothermal Sediment.</title>
        <authorList>
            <person name="Zhou Z."/>
            <person name="Liu Y."/>
            <person name="Xu W."/>
            <person name="Pan J."/>
            <person name="Luo Z.H."/>
            <person name="Li M."/>
        </authorList>
    </citation>
    <scope>NUCLEOTIDE SEQUENCE [LARGE SCALE GENOMIC DNA]</scope>
    <source>
        <strain evidence="1">SpSt-1182</strain>
    </source>
</reference>
<dbReference type="Proteomes" id="UP000885672">
    <property type="component" value="Unassembled WGS sequence"/>
</dbReference>
<sequence>MKRVGALVAVSSEVGRGHPQYLDSVLDALGRLGVAGIMRQVPRWRLARLGYRLGGRGGPLTSLYARARSGPPSRVLLGMLDEGLRRRFRDHPGTVLVDHPLLAHLLGPVCRVAYIHGEIAAPPVSAVPSAWRTFVPLEATAARLAAQGVAREALSVCGLFIEPGLGERAGVAFAARCERLASDRPLTVGFFTSGAYPRPHLRLIAAALRSCLSAGHRVTLFSGPDPARVRRFAPGARPGLRLVSEPTRRAENARTAELLPELDLAVAPAHERVNWAVGLGLPMFLLEPDIGPFAPLNRAHALELGVARPLGDPAGFGTALARLRA</sequence>
<name>A0A7V0T6G1_UNCW3</name>
<comment type="caution">
    <text evidence="1">The sequence shown here is derived from an EMBL/GenBank/DDBJ whole genome shotgun (WGS) entry which is preliminary data.</text>
</comment>
<accession>A0A7V0T6G1</accession>
<dbReference type="EMBL" id="DSBX01000270">
    <property type="protein sequence ID" value="HDR00060.1"/>
    <property type="molecule type" value="Genomic_DNA"/>
</dbReference>
<dbReference type="AlphaFoldDB" id="A0A7V0T6G1"/>
<evidence type="ECO:0008006" key="2">
    <source>
        <dbReference type="Google" id="ProtNLM"/>
    </source>
</evidence>
<proteinExistence type="predicted"/>
<gene>
    <name evidence="1" type="ORF">ENN51_07250</name>
</gene>
<protein>
    <recommendedName>
        <fullName evidence="2">Glycosyltransferase</fullName>
    </recommendedName>
</protein>